<dbReference type="Gene3D" id="1.10.3720.10">
    <property type="entry name" value="MetI-like"/>
    <property type="match status" value="1"/>
</dbReference>
<dbReference type="InterPro" id="IPR050366">
    <property type="entry name" value="BP-dependent_transpt_permease"/>
</dbReference>
<dbReference type="GO" id="GO:0005886">
    <property type="term" value="C:plasma membrane"/>
    <property type="evidence" value="ECO:0007669"/>
    <property type="project" value="UniProtKB-SubCell"/>
</dbReference>
<gene>
    <name evidence="9" type="ORF">MPP7335_01634</name>
</gene>
<feature type="transmembrane region" description="Helical" evidence="7">
    <location>
        <begin position="34"/>
        <end position="53"/>
    </location>
</feature>
<dbReference type="InterPro" id="IPR000515">
    <property type="entry name" value="MetI-like"/>
</dbReference>
<accession>A0A375YFK2</accession>
<evidence type="ECO:0000313" key="9">
    <source>
        <dbReference type="EMBL" id="SRX79896.1"/>
    </source>
</evidence>
<dbReference type="AlphaFoldDB" id="A0A375YFK2"/>
<protein>
    <submittedName>
        <fullName evidence="9">Binding-protein-dependent transporters inner membrane component [Tsukamurella paurometabola DSM]</fullName>
    </submittedName>
</protein>
<evidence type="ECO:0000256" key="4">
    <source>
        <dbReference type="ARBA" id="ARBA00022692"/>
    </source>
</evidence>
<feature type="transmembrane region" description="Helical" evidence="7">
    <location>
        <begin position="203"/>
        <end position="224"/>
    </location>
</feature>
<evidence type="ECO:0000259" key="8">
    <source>
        <dbReference type="PROSITE" id="PS50928"/>
    </source>
</evidence>
<dbReference type="PROSITE" id="PS50928">
    <property type="entry name" value="ABC_TM1"/>
    <property type="match status" value="1"/>
</dbReference>
<dbReference type="Proteomes" id="UP000252008">
    <property type="component" value="Unassembled WGS sequence"/>
</dbReference>
<keyword evidence="5 7" id="KW-1133">Transmembrane helix</keyword>
<keyword evidence="2 7" id="KW-0813">Transport</keyword>
<dbReference type="InterPro" id="IPR035906">
    <property type="entry name" value="MetI-like_sf"/>
</dbReference>
<dbReference type="CDD" id="cd06261">
    <property type="entry name" value="TM_PBP2"/>
    <property type="match status" value="1"/>
</dbReference>
<comment type="similarity">
    <text evidence="7">Belongs to the binding-protein-dependent transport system permease family.</text>
</comment>
<evidence type="ECO:0000256" key="5">
    <source>
        <dbReference type="ARBA" id="ARBA00022989"/>
    </source>
</evidence>
<feature type="transmembrane region" description="Helical" evidence="7">
    <location>
        <begin position="139"/>
        <end position="163"/>
    </location>
</feature>
<dbReference type="PANTHER" id="PTHR43386">
    <property type="entry name" value="OLIGOPEPTIDE TRANSPORT SYSTEM PERMEASE PROTEIN APPC"/>
    <property type="match status" value="1"/>
</dbReference>
<dbReference type="PANTHER" id="PTHR43386:SF23">
    <property type="entry name" value="ABC TRANSPORTER"/>
    <property type="match status" value="1"/>
</dbReference>
<keyword evidence="6 7" id="KW-0472">Membrane</keyword>
<evidence type="ECO:0000256" key="6">
    <source>
        <dbReference type="ARBA" id="ARBA00023136"/>
    </source>
</evidence>
<comment type="subcellular location">
    <subcellularLocation>
        <location evidence="1 7">Cell membrane</location>
        <topology evidence="1 7">Multi-pass membrane protein</topology>
    </subcellularLocation>
</comment>
<organism evidence="9 10">
    <name type="scientific">Mycolicibacterium parafortuitum</name>
    <name type="common">Mycobacterium parafortuitum</name>
    <dbReference type="NCBI Taxonomy" id="39692"/>
    <lineage>
        <taxon>Bacteria</taxon>
        <taxon>Bacillati</taxon>
        <taxon>Actinomycetota</taxon>
        <taxon>Actinomycetes</taxon>
        <taxon>Mycobacteriales</taxon>
        <taxon>Mycobacteriaceae</taxon>
        <taxon>Mycolicibacterium</taxon>
    </lineage>
</organism>
<evidence type="ECO:0000256" key="7">
    <source>
        <dbReference type="RuleBase" id="RU363032"/>
    </source>
</evidence>
<feature type="transmembrane region" description="Helical" evidence="7">
    <location>
        <begin position="94"/>
        <end position="119"/>
    </location>
</feature>
<evidence type="ECO:0000256" key="2">
    <source>
        <dbReference type="ARBA" id="ARBA00022448"/>
    </source>
</evidence>
<reference evidence="9 10" key="1">
    <citation type="submission" date="2018-05" db="EMBL/GenBank/DDBJ databases">
        <authorList>
            <consortium name="IHU Genomes"/>
        </authorList>
    </citation>
    <scope>NUCLEOTIDE SEQUENCE [LARGE SCALE GENOMIC DNA]</scope>
    <source>
        <strain evidence="9 10">P7335</strain>
    </source>
</reference>
<sequence length="295" mass="30677">MSERASESSAMSERASESSVMRERASELARSSRWPWIVLGVIAAAALGIPLLAGEQVADFSAALRPPSAEHLVGTDHSGYDLLVRTAEGLRVSLVIAVVCAVAATCLGLAVGVAAALVGGWLDAVVMRLVDGFNALPHLVVGIVIAAMWRGAPLAIIASIALTHWPAVARVVRAELLAVANAGWVESARLAGASRWFVARTHLVPAVTGQALVAMIVLLPHAVWHESTLSFLGVGLSPDRASLGTLLSEARGDVLTGAWWTLAVPAAALIATALAFAAAGTLMRNRHRPPAGQVW</sequence>
<keyword evidence="10" id="KW-1185">Reference proteome</keyword>
<dbReference type="STRING" id="39692.BST38_05040"/>
<dbReference type="GO" id="GO:0055085">
    <property type="term" value="P:transmembrane transport"/>
    <property type="evidence" value="ECO:0007669"/>
    <property type="project" value="InterPro"/>
</dbReference>
<evidence type="ECO:0000313" key="10">
    <source>
        <dbReference type="Proteomes" id="UP000252008"/>
    </source>
</evidence>
<evidence type="ECO:0000256" key="1">
    <source>
        <dbReference type="ARBA" id="ARBA00004651"/>
    </source>
</evidence>
<dbReference type="SUPFAM" id="SSF161098">
    <property type="entry name" value="MetI-like"/>
    <property type="match status" value="1"/>
</dbReference>
<keyword evidence="3" id="KW-1003">Cell membrane</keyword>
<name>A0A375YFK2_MYCPF</name>
<proteinExistence type="inferred from homology"/>
<feature type="transmembrane region" description="Helical" evidence="7">
    <location>
        <begin position="257"/>
        <end position="279"/>
    </location>
</feature>
<feature type="domain" description="ABC transmembrane type-1" evidence="8">
    <location>
        <begin position="90"/>
        <end position="280"/>
    </location>
</feature>
<dbReference type="Pfam" id="PF00528">
    <property type="entry name" value="BPD_transp_1"/>
    <property type="match status" value="1"/>
</dbReference>
<dbReference type="EMBL" id="UEGS01000001">
    <property type="protein sequence ID" value="SRX79896.1"/>
    <property type="molecule type" value="Genomic_DNA"/>
</dbReference>
<keyword evidence="4 7" id="KW-0812">Transmembrane</keyword>
<evidence type="ECO:0000256" key="3">
    <source>
        <dbReference type="ARBA" id="ARBA00022475"/>
    </source>
</evidence>